<reference evidence="2" key="2">
    <citation type="submission" date="2020-09" db="EMBL/GenBank/DDBJ databases">
        <authorList>
            <person name="Sun Q."/>
            <person name="Zhou Y."/>
        </authorList>
    </citation>
    <scope>NUCLEOTIDE SEQUENCE</scope>
    <source>
        <strain evidence="2">CGMCC 4.5737</strain>
    </source>
</reference>
<comment type="caution">
    <text evidence="2">The sequence shown here is derived from an EMBL/GenBank/DDBJ whole genome shotgun (WGS) entry which is preliminary data.</text>
</comment>
<proteinExistence type="predicted"/>
<dbReference type="EMBL" id="BMMK01000031">
    <property type="protein sequence ID" value="GGM73900.1"/>
    <property type="molecule type" value="Genomic_DNA"/>
</dbReference>
<sequence length="155" mass="16766">MTPPATHDHHNHAHTVHNRHIDSTAAYPDRAATRTTQRTSQLPELTIAEQLQRTYLTPGRSFGSPGPTRTARPLLLDLTPDAAVAEALPQGDSQFDTITAHGQDPAPPFTAVLLRPDSCVAWASASPQPSSAELEALRAAVQRWFGIPEPTAARR</sequence>
<evidence type="ECO:0000313" key="2">
    <source>
        <dbReference type="EMBL" id="GGM73900.1"/>
    </source>
</evidence>
<organism evidence="2 3">
    <name type="scientific">Longimycelium tulufanense</name>
    <dbReference type="NCBI Taxonomy" id="907463"/>
    <lineage>
        <taxon>Bacteria</taxon>
        <taxon>Bacillati</taxon>
        <taxon>Actinomycetota</taxon>
        <taxon>Actinomycetes</taxon>
        <taxon>Pseudonocardiales</taxon>
        <taxon>Pseudonocardiaceae</taxon>
        <taxon>Longimycelium</taxon>
    </lineage>
</organism>
<evidence type="ECO:0000313" key="3">
    <source>
        <dbReference type="Proteomes" id="UP000637578"/>
    </source>
</evidence>
<accession>A0A8J3CCI4</accession>
<dbReference type="RefSeq" id="WP_189060937.1">
    <property type="nucleotide sequence ID" value="NZ_BMMK01000031.1"/>
</dbReference>
<dbReference type="Pfam" id="PF21274">
    <property type="entry name" value="Rng_hyd_C"/>
    <property type="match status" value="1"/>
</dbReference>
<protein>
    <submittedName>
        <fullName evidence="2">Uncharacterized protein</fullName>
    </submittedName>
</protein>
<feature type="region of interest" description="Disordered" evidence="1">
    <location>
        <begin position="1"/>
        <end position="42"/>
    </location>
</feature>
<name>A0A8J3CCI4_9PSEU</name>
<dbReference type="AlphaFoldDB" id="A0A8J3CCI4"/>
<evidence type="ECO:0000256" key="1">
    <source>
        <dbReference type="SAM" id="MobiDB-lite"/>
    </source>
</evidence>
<dbReference type="Proteomes" id="UP000637578">
    <property type="component" value="Unassembled WGS sequence"/>
</dbReference>
<dbReference type="Gene3D" id="3.40.30.120">
    <property type="match status" value="1"/>
</dbReference>
<keyword evidence="3" id="KW-1185">Reference proteome</keyword>
<feature type="compositionally biased region" description="Basic residues" evidence="1">
    <location>
        <begin position="9"/>
        <end position="18"/>
    </location>
</feature>
<gene>
    <name evidence="2" type="ORF">GCM10012275_50740</name>
</gene>
<reference evidence="2" key="1">
    <citation type="journal article" date="2014" name="Int. J. Syst. Evol. Microbiol.">
        <title>Complete genome sequence of Corynebacterium casei LMG S-19264T (=DSM 44701T), isolated from a smear-ripened cheese.</title>
        <authorList>
            <consortium name="US DOE Joint Genome Institute (JGI-PGF)"/>
            <person name="Walter F."/>
            <person name="Albersmeier A."/>
            <person name="Kalinowski J."/>
            <person name="Ruckert C."/>
        </authorList>
    </citation>
    <scope>NUCLEOTIDE SEQUENCE</scope>
    <source>
        <strain evidence="2">CGMCC 4.5737</strain>
    </source>
</reference>